<dbReference type="AlphaFoldDB" id="A0A3S8V2S7"/>
<evidence type="ECO:0000256" key="6">
    <source>
        <dbReference type="ARBA" id="ARBA00023235"/>
    </source>
</evidence>
<evidence type="ECO:0000256" key="7">
    <source>
        <dbReference type="RuleBase" id="RU366046"/>
    </source>
</evidence>
<comment type="similarity">
    <text evidence="7">Belongs to the NAD(P)-dependent epimerase/dehydratase family.</text>
</comment>
<evidence type="ECO:0000259" key="8">
    <source>
        <dbReference type="Pfam" id="PF16363"/>
    </source>
</evidence>
<dbReference type="CDD" id="cd05247">
    <property type="entry name" value="UDP_G4E_1_SDR_e"/>
    <property type="match status" value="1"/>
</dbReference>
<keyword evidence="7" id="KW-0119">Carbohydrate metabolism</keyword>
<protein>
    <recommendedName>
        <fullName evidence="4 7">UDP-glucose 4-epimerase</fullName>
        <ecNumber evidence="4 7">5.1.3.2</ecNumber>
    </recommendedName>
</protein>
<dbReference type="GO" id="GO:0003978">
    <property type="term" value="F:UDP-glucose 4-epimerase activity"/>
    <property type="evidence" value="ECO:0007669"/>
    <property type="project" value="UniProtKB-UniRule"/>
</dbReference>
<evidence type="ECO:0000256" key="4">
    <source>
        <dbReference type="ARBA" id="ARBA00013189"/>
    </source>
</evidence>
<dbReference type="PANTHER" id="PTHR43725">
    <property type="entry name" value="UDP-GLUCOSE 4-EPIMERASE"/>
    <property type="match status" value="1"/>
</dbReference>
<evidence type="ECO:0000256" key="2">
    <source>
        <dbReference type="ARBA" id="ARBA00001911"/>
    </source>
</evidence>
<evidence type="ECO:0000313" key="9">
    <source>
        <dbReference type="EMBL" id="AZL94218.1"/>
    </source>
</evidence>
<dbReference type="GO" id="GO:0005829">
    <property type="term" value="C:cytosol"/>
    <property type="evidence" value="ECO:0007669"/>
    <property type="project" value="TreeGrafter"/>
</dbReference>
<dbReference type="EMBL" id="MK212253">
    <property type="protein sequence ID" value="AZL94219.1"/>
    <property type="molecule type" value="mRNA"/>
</dbReference>
<dbReference type="NCBIfam" id="TIGR01179">
    <property type="entry name" value="galE"/>
    <property type="match status" value="1"/>
</dbReference>
<dbReference type="InterPro" id="IPR036291">
    <property type="entry name" value="NAD(P)-bd_dom_sf"/>
</dbReference>
<keyword evidence="5 7" id="KW-0520">NAD</keyword>
<dbReference type="EMBL" id="MK212252">
    <property type="protein sequence ID" value="AZL94218.1"/>
    <property type="molecule type" value="mRNA"/>
</dbReference>
<sequence>MTIVCSSKMSSTEKRAMVLCVGGTGYIGSHTAVQLLQAGYNVAILDNCSSSSKEVIGLIENVTQKKISFFLADLMDVIQVRAALRKTQPDVIIHFASFKSPAESLSYPLNYYRNNLVGTINLLQVMKEENCKRIIFSSSAAVYKLKESLICEDDPVDPSHPYGQSKLMIEQILKDVCNSDTSWKAISLRYFNPIGAHSSGLLGDNPEYPTSLLPIIQEVASGHRTHLNVYGNDWNTRDGTGERDYIHIEDLVAGHVAAVKHICLKNTIVEENHLIYNIGTGVGTTVLELKQAYEKACGCPIPHVFTDRRKGDLGKVMADPTKARKDLNWEATRSIEDACVSAYNWKTSRIQKVNTTESSKKL</sequence>
<comment type="catalytic activity">
    <reaction evidence="1 7">
        <text>UDP-alpha-D-glucose = UDP-alpha-D-galactose</text>
        <dbReference type="Rhea" id="RHEA:22168"/>
        <dbReference type="ChEBI" id="CHEBI:58885"/>
        <dbReference type="ChEBI" id="CHEBI:66914"/>
        <dbReference type="EC" id="5.1.3.2"/>
    </reaction>
</comment>
<dbReference type="EC" id="5.1.3.2" evidence="4 7"/>
<dbReference type="Gene3D" id="3.40.50.720">
    <property type="entry name" value="NAD(P)-binding Rossmann-like Domain"/>
    <property type="match status" value="1"/>
</dbReference>
<keyword evidence="10" id="KW-0456">Lyase</keyword>
<comment type="pathway">
    <text evidence="3 7">Carbohydrate metabolism; galactose metabolism.</text>
</comment>
<comment type="subunit">
    <text evidence="7">Homodimer.</text>
</comment>
<dbReference type="SUPFAM" id="SSF51735">
    <property type="entry name" value="NAD(P)-binding Rossmann-fold domains"/>
    <property type="match status" value="1"/>
</dbReference>
<feature type="domain" description="NAD(P)-binding" evidence="8">
    <location>
        <begin position="19"/>
        <end position="339"/>
    </location>
</feature>
<dbReference type="GO" id="GO:0006012">
    <property type="term" value="P:galactose metabolic process"/>
    <property type="evidence" value="ECO:0007669"/>
    <property type="project" value="UniProtKB-UniPathway"/>
</dbReference>
<dbReference type="Pfam" id="PF16363">
    <property type="entry name" value="GDP_Man_Dehyd"/>
    <property type="match status" value="1"/>
</dbReference>
<dbReference type="InterPro" id="IPR005886">
    <property type="entry name" value="UDP_G4E"/>
</dbReference>
<organism evidence="10">
    <name type="scientific">Cardiosporidium cionae</name>
    <dbReference type="NCBI Taxonomy" id="476202"/>
    <lineage>
        <taxon>Eukaryota</taxon>
        <taxon>Sar</taxon>
        <taxon>Alveolata</taxon>
        <taxon>Apicomplexa</taxon>
        <taxon>Aconoidasida</taxon>
        <taxon>Nephromycida</taxon>
        <taxon>Cardiosporidium</taxon>
    </lineage>
</organism>
<evidence type="ECO:0000256" key="1">
    <source>
        <dbReference type="ARBA" id="ARBA00000083"/>
    </source>
</evidence>
<evidence type="ECO:0000256" key="5">
    <source>
        <dbReference type="ARBA" id="ARBA00023027"/>
    </source>
</evidence>
<keyword evidence="6 7" id="KW-0413">Isomerase</keyword>
<comment type="cofactor">
    <cofactor evidence="2 7">
        <name>NAD(+)</name>
        <dbReference type="ChEBI" id="CHEBI:57540"/>
    </cofactor>
</comment>
<dbReference type="Gene3D" id="3.90.25.10">
    <property type="entry name" value="UDP-galactose 4-epimerase, domain 1"/>
    <property type="match status" value="1"/>
</dbReference>
<name>A0A3S8V2S7_9APIC</name>
<reference evidence="10" key="1">
    <citation type="journal article" date="2018" name="Genome Biol. Evol.">
        <title>Nephromyces encodes a urate metabolism pathway and predicted peroxisomes, demonstrating these are not ancient losses of apicomplexans.</title>
        <authorList>
            <person name="Paight C."/>
            <person name="Slamovits C.H."/>
            <person name="Saffo M.B."/>
            <person name="Lane C.E."/>
        </authorList>
    </citation>
    <scope>NUCLEOTIDE SEQUENCE</scope>
    <source>
        <strain evidence="9">Cardio61</strain>
        <strain evidence="10">Cardio62</strain>
    </source>
</reference>
<dbReference type="PANTHER" id="PTHR43725:SF47">
    <property type="entry name" value="UDP-GLUCOSE 4-EPIMERASE"/>
    <property type="match status" value="1"/>
</dbReference>
<proteinExistence type="evidence at transcript level"/>
<dbReference type="InterPro" id="IPR016040">
    <property type="entry name" value="NAD(P)-bd_dom"/>
</dbReference>
<evidence type="ECO:0000256" key="3">
    <source>
        <dbReference type="ARBA" id="ARBA00004947"/>
    </source>
</evidence>
<dbReference type="UniPathway" id="UPA00214"/>
<accession>A0A3S8V2S7</accession>
<dbReference type="GO" id="GO:0016829">
    <property type="term" value="F:lyase activity"/>
    <property type="evidence" value="ECO:0007669"/>
    <property type="project" value="UniProtKB-KW"/>
</dbReference>
<evidence type="ECO:0000313" key="10">
    <source>
        <dbReference type="EMBL" id="AZL94219.1"/>
    </source>
</evidence>